<comment type="caution">
    <text evidence="1">The sequence shown here is derived from an EMBL/GenBank/DDBJ whole genome shotgun (WGS) entry which is preliminary data.</text>
</comment>
<feature type="non-terminal residue" evidence="1">
    <location>
        <position position="53"/>
    </location>
</feature>
<gene>
    <name evidence="1" type="ORF">CDAR_574541</name>
</gene>
<protein>
    <submittedName>
        <fullName evidence="1">Uncharacterized protein</fullName>
    </submittedName>
</protein>
<evidence type="ECO:0000313" key="1">
    <source>
        <dbReference type="EMBL" id="GIX75548.1"/>
    </source>
</evidence>
<sequence>MQVTIHLVHNHDTSPCKSTALHPKRRKLVSSTTVALTIGWGSGKMPGALALAM</sequence>
<accession>A0AAV4MTB2</accession>
<dbReference type="AlphaFoldDB" id="A0AAV4MTB2"/>
<organism evidence="1 2">
    <name type="scientific">Caerostris darwini</name>
    <dbReference type="NCBI Taxonomy" id="1538125"/>
    <lineage>
        <taxon>Eukaryota</taxon>
        <taxon>Metazoa</taxon>
        <taxon>Ecdysozoa</taxon>
        <taxon>Arthropoda</taxon>
        <taxon>Chelicerata</taxon>
        <taxon>Arachnida</taxon>
        <taxon>Araneae</taxon>
        <taxon>Araneomorphae</taxon>
        <taxon>Entelegynae</taxon>
        <taxon>Araneoidea</taxon>
        <taxon>Araneidae</taxon>
        <taxon>Caerostris</taxon>
    </lineage>
</organism>
<proteinExistence type="predicted"/>
<evidence type="ECO:0000313" key="2">
    <source>
        <dbReference type="Proteomes" id="UP001054837"/>
    </source>
</evidence>
<reference evidence="1 2" key="1">
    <citation type="submission" date="2021-06" db="EMBL/GenBank/DDBJ databases">
        <title>Caerostris darwini draft genome.</title>
        <authorList>
            <person name="Kono N."/>
            <person name="Arakawa K."/>
        </authorList>
    </citation>
    <scope>NUCLEOTIDE SEQUENCE [LARGE SCALE GENOMIC DNA]</scope>
</reference>
<name>A0AAV4MTB2_9ARAC</name>
<keyword evidence="2" id="KW-1185">Reference proteome</keyword>
<dbReference type="Proteomes" id="UP001054837">
    <property type="component" value="Unassembled WGS sequence"/>
</dbReference>
<dbReference type="EMBL" id="BPLQ01000832">
    <property type="protein sequence ID" value="GIX75548.1"/>
    <property type="molecule type" value="Genomic_DNA"/>
</dbReference>